<accession>D5RTK4</accession>
<dbReference type="AlphaFoldDB" id="D5RTK4"/>
<keyword evidence="2 5" id="KW-0812">Transmembrane</keyword>
<evidence type="ECO:0000313" key="8">
    <source>
        <dbReference type="Proteomes" id="UP000005324"/>
    </source>
</evidence>
<sequence>MMEGWAVWVVIGLLGLGAELVLPGVFLVWVGVAALGTGLLVAVIDPGLPATLVVFVGLLAAGIALGLKRFRPHATRQTPNTPTSGLVGRHGVWLGGSRVRLGDSDWPARLEGGAEPGQAVRVLAVEGMTLLVKAD</sequence>
<keyword evidence="3 5" id="KW-1133">Transmembrane helix</keyword>
<dbReference type="HOGENOM" id="CLU_116732_4_3_5"/>
<evidence type="ECO:0000313" key="7">
    <source>
        <dbReference type="EMBL" id="EFH09369.1"/>
    </source>
</evidence>
<dbReference type="PANTHER" id="PTHR33507">
    <property type="entry name" value="INNER MEMBRANE PROTEIN YBBJ"/>
    <property type="match status" value="1"/>
</dbReference>
<comment type="subcellular location">
    <subcellularLocation>
        <location evidence="1">Membrane</location>
        <topology evidence="1">Multi-pass membrane protein</topology>
    </subcellularLocation>
</comment>
<evidence type="ECO:0000256" key="1">
    <source>
        <dbReference type="ARBA" id="ARBA00004141"/>
    </source>
</evidence>
<evidence type="ECO:0000256" key="5">
    <source>
        <dbReference type="SAM" id="Phobius"/>
    </source>
</evidence>
<keyword evidence="8" id="KW-1185">Reference proteome</keyword>
<evidence type="ECO:0000256" key="4">
    <source>
        <dbReference type="ARBA" id="ARBA00023136"/>
    </source>
</evidence>
<evidence type="ECO:0000256" key="2">
    <source>
        <dbReference type="ARBA" id="ARBA00022692"/>
    </source>
</evidence>
<evidence type="ECO:0000256" key="3">
    <source>
        <dbReference type="ARBA" id="ARBA00022989"/>
    </source>
</evidence>
<gene>
    <name evidence="7" type="primary">ybbJ</name>
    <name evidence="7" type="ORF">HMPREF0731_4416</name>
</gene>
<organism evidence="7 8">
    <name type="scientific">Pseudoroseomonas cervicalis ATCC 49957</name>
    <dbReference type="NCBI Taxonomy" id="525371"/>
    <lineage>
        <taxon>Bacteria</taxon>
        <taxon>Pseudomonadati</taxon>
        <taxon>Pseudomonadota</taxon>
        <taxon>Alphaproteobacteria</taxon>
        <taxon>Acetobacterales</taxon>
        <taxon>Roseomonadaceae</taxon>
        <taxon>Roseomonas</taxon>
    </lineage>
</organism>
<evidence type="ECO:0000259" key="6">
    <source>
        <dbReference type="Pfam" id="PF01957"/>
    </source>
</evidence>
<dbReference type="Pfam" id="PF01957">
    <property type="entry name" value="NfeD"/>
    <property type="match status" value="1"/>
</dbReference>
<dbReference type="PANTHER" id="PTHR33507:SF3">
    <property type="entry name" value="INNER MEMBRANE PROTEIN YBBJ"/>
    <property type="match status" value="1"/>
</dbReference>
<feature type="transmembrane region" description="Helical" evidence="5">
    <location>
        <begin position="47"/>
        <end position="67"/>
    </location>
</feature>
<reference evidence="7 8" key="1">
    <citation type="submission" date="2010-04" db="EMBL/GenBank/DDBJ databases">
        <authorList>
            <person name="Qin X."/>
            <person name="Bachman B."/>
            <person name="Battles P."/>
            <person name="Bell A."/>
            <person name="Bess C."/>
            <person name="Bickham C."/>
            <person name="Chaboub L."/>
            <person name="Chen D."/>
            <person name="Coyle M."/>
            <person name="Deiros D.R."/>
            <person name="Dinh H."/>
            <person name="Forbes L."/>
            <person name="Fowler G."/>
            <person name="Francisco L."/>
            <person name="Fu Q."/>
            <person name="Gubbala S."/>
            <person name="Hale W."/>
            <person name="Han Y."/>
            <person name="Hemphill L."/>
            <person name="Highlander S.K."/>
            <person name="Hirani K."/>
            <person name="Hogues M."/>
            <person name="Jackson L."/>
            <person name="Jakkamsetti A."/>
            <person name="Javaid M."/>
            <person name="Jiang H."/>
            <person name="Korchina V."/>
            <person name="Kovar C."/>
            <person name="Lara F."/>
            <person name="Lee S."/>
            <person name="Mata R."/>
            <person name="Mathew T."/>
            <person name="Moen C."/>
            <person name="Morales K."/>
            <person name="Munidasa M."/>
            <person name="Nazareth L."/>
            <person name="Ngo R."/>
            <person name="Nguyen L."/>
            <person name="Okwuonu G."/>
            <person name="Ongeri F."/>
            <person name="Patil S."/>
            <person name="Petrosino J."/>
            <person name="Pham C."/>
            <person name="Pham P."/>
            <person name="Pu L.-L."/>
            <person name="Puazo M."/>
            <person name="Raj R."/>
            <person name="Reid J."/>
            <person name="Rouhana J."/>
            <person name="Saada N."/>
            <person name="Shang Y."/>
            <person name="Simmons D."/>
            <person name="Thornton R."/>
            <person name="Warren J."/>
            <person name="Weissenberger G."/>
            <person name="Zhang J."/>
            <person name="Zhang L."/>
            <person name="Zhou C."/>
            <person name="Zhu D."/>
            <person name="Muzny D."/>
            <person name="Worley K."/>
            <person name="Gibbs R."/>
        </authorList>
    </citation>
    <scope>NUCLEOTIDE SEQUENCE [LARGE SCALE GENOMIC DNA]</scope>
    <source>
        <strain evidence="7 8">ATCC 49957</strain>
    </source>
</reference>
<dbReference type="RefSeq" id="WP_007003446.1">
    <property type="nucleotide sequence ID" value="NZ_GG770777.1"/>
</dbReference>
<dbReference type="InterPro" id="IPR052165">
    <property type="entry name" value="Membrane_assoc_protease"/>
</dbReference>
<dbReference type="InterPro" id="IPR012340">
    <property type="entry name" value="NA-bd_OB-fold"/>
</dbReference>
<proteinExistence type="predicted"/>
<protein>
    <submittedName>
        <fullName evidence="7">Nodulation efficiency protein D</fullName>
    </submittedName>
</protein>
<dbReference type="GO" id="GO:0005886">
    <property type="term" value="C:plasma membrane"/>
    <property type="evidence" value="ECO:0007669"/>
    <property type="project" value="TreeGrafter"/>
</dbReference>
<comment type="caution">
    <text evidence="7">The sequence shown here is derived from an EMBL/GenBank/DDBJ whole genome shotgun (WGS) entry which is preliminary data.</text>
</comment>
<keyword evidence="4 5" id="KW-0472">Membrane</keyword>
<feature type="domain" description="NfeD-like C-terminal" evidence="6">
    <location>
        <begin position="85"/>
        <end position="133"/>
    </location>
</feature>
<feature type="transmembrane region" description="Helical" evidence="5">
    <location>
        <begin position="7"/>
        <end position="35"/>
    </location>
</feature>
<dbReference type="EMBL" id="ADVL01000793">
    <property type="protein sequence ID" value="EFH09369.1"/>
    <property type="molecule type" value="Genomic_DNA"/>
</dbReference>
<name>D5RTK4_9PROT</name>
<dbReference type="InterPro" id="IPR002810">
    <property type="entry name" value="NfeD-like_C"/>
</dbReference>
<dbReference type="Proteomes" id="UP000005324">
    <property type="component" value="Unassembled WGS sequence"/>
</dbReference>
<dbReference type="Gene3D" id="2.40.50.140">
    <property type="entry name" value="Nucleic acid-binding proteins"/>
    <property type="match status" value="1"/>
</dbReference>